<reference evidence="1" key="1">
    <citation type="submission" date="2018-06" db="EMBL/GenBank/DDBJ databases">
        <authorList>
            <person name="Zhirakovskaya E."/>
        </authorList>
    </citation>
    <scope>NUCLEOTIDE SEQUENCE</scope>
</reference>
<accession>A0A3B0WHY7</accession>
<evidence type="ECO:0008006" key="2">
    <source>
        <dbReference type="Google" id="ProtNLM"/>
    </source>
</evidence>
<dbReference type="Gene3D" id="3.40.50.300">
    <property type="entry name" value="P-loop containing nucleotide triphosphate hydrolases"/>
    <property type="match status" value="1"/>
</dbReference>
<dbReference type="InterPro" id="IPR027417">
    <property type="entry name" value="P-loop_NTPase"/>
</dbReference>
<name>A0A3B0WHY7_9ZZZZ</name>
<dbReference type="EMBL" id="UOFE01000024">
    <property type="protein sequence ID" value="VAW52100.1"/>
    <property type="molecule type" value="Genomic_DNA"/>
</dbReference>
<protein>
    <recommendedName>
        <fullName evidence="2">Thymidylate kinase-like domain-containing protein</fullName>
    </recommendedName>
</protein>
<gene>
    <name evidence="1" type="ORF">MNBD_GAMMA05-632</name>
</gene>
<proteinExistence type="predicted"/>
<dbReference type="SUPFAM" id="SSF52540">
    <property type="entry name" value="P-loop containing nucleoside triphosphate hydrolases"/>
    <property type="match status" value="1"/>
</dbReference>
<dbReference type="AlphaFoldDB" id="A0A3B0WHY7"/>
<evidence type="ECO:0000313" key="1">
    <source>
        <dbReference type="EMBL" id="VAW52100.1"/>
    </source>
</evidence>
<sequence length="219" mass="25372">MGIIISVMGIDGCGKSTLSIPLAENISSYEKSTINTWATLKPVLLKPVILLTKFLFVRKHNKFDDYDKHIKAKNAGVNKLKFTHKIYFMVMLIDYIPQAFFKVTLPKMLGKYVICDRYYHDLIIDYAITISLDSKKISPYIKIAEFFVPKPDLQYYLHVESETSLSRKDDIPSIAYLEQRKSYYDYLAEKLDIKKLSGEDTADINCQHIINDLKKRNLL</sequence>
<organism evidence="1">
    <name type="scientific">hydrothermal vent metagenome</name>
    <dbReference type="NCBI Taxonomy" id="652676"/>
    <lineage>
        <taxon>unclassified sequences</taxon>
        <taxon>metagenomes</taxon>
        <taxon>ecological metagenomes</taxon>
    </lineage>
</organism>